<organism evidence="1 2">
    <name type="scientific">Bryocella elongata</name>
    <dbReference type="NCBI Taxonomy" id="863522"/>
    <lineage>
        <taxon>Bacteria</taxon>
        <taxon>Pseudomonadati</taxon>
        <taxon>Acidobacteriota</taxon>
        <taxon>Terriglobia</taxon>
        <taxon>Terriglobales</taxon>
        <taxon>Acidobacteriaceae</taxon>
        <taxon>Bryocella</taxon>
    </lineage>
</organism>
<accession>A0A1H5WSN4</accession>
<keyword evidence="2" id="KW-1185">Reference proteome</keyword>
<gene>
    <name evidence="1" type="ORF">SAMN05421819_1716</name>
</gene>
<sequence>MTSTPLLLLAAALSIVPQTNVPFHRGPLRNSFASAAEDVIDTADTVQIHADDTEFSAQMQQVRTAYDRLKSMAEDQRETDVSQALNDMIFAISACHITARGGDSTQQCEEQVNHARTRSMEAIEKHKTPGGWQDGAPKE</sequence>
<dbReference type="Proteomes" id="UP000236728">
    <property type="component" value="Unassembled WGS sequence"/>
</dbReference>
<evidence type="ECO:0000313" key="2">
    <source>
        <dbReference type="Proteomes" id="UP000236728"/>
    </source>
</evidence>
<reference evidence="1 2" key="1">
    <citation type="submission" date="2016-10" db="EMBL/GenBank/DDBJ databases">
        <authorList>
            <person name="de Groot N.N."/>
        </authorList>
    </citation>
    <scope>NUCLEOTIDE SEQUENCE [LARGE SCALE GENOMIC DNA]</scope>
    <source>
        <strain evidence="1 2">DSM 22489</strain>
    </source>
</reference>
<name>A0A1H5WSN4_9BACT</name>
<proteinExistence type="predicted"/>
<dbReference type="AlphaFoldDB" id="A0A1H5WSN4"/>
<evidence type="ECO:0000313" key="1">
    <source>
        <dbReference type="EMBL" id="SEG02176.1"/>
    </source>
</evidence>
<dbReference type="RefSeq" id="WP_103932610.1">
    <property type="nucleotide sequence ID" value="NZ_FNVA01000002.1"/>
</dbReference>
<protein>
    <submittedName>
        <fullName evidence="1">Uncharacterized protein</fullName>
    </submittedName>
</protein>
<dbReference type="EMBL" id="FNVA01000002">
    <property type="protein sequence ID" value="SEG02176.1"/>
    <property type="molecule type" value="Genomic_DNA"/>
</dbReference>